<evidence type="ECO:0000256" key="4">
    <source>
        <dbReference type="ARBA" id="ARBA00022475"/>
    </source>
</evidence>
<sequence length="160" mass="17719">MSEATAPAGTGNKSKLILSILIGLLFTAAGIGGTWYFMKKQHEESGSEAVVEKKKPIAFVKIESFTVNLQPEERESRYLQVELSLKVNETEVITVIENSKPEIRNQVLLLLSSKKPSEINTLEGKQKLSQDIIQAIRSKIGSEALQSDILDVLFTSFIIQ</sequence>
<keyword evidence="7 10" id="KW-0283">Flagellar rotation</keyword>
<dbReference type="Proteomes" id="UP000183926">
    <property type="component" value="Unassembled WGS sequence"/>
</dbReference>
<keyword evidence="5 10" id="KW-0145">Chemotaxis</keyword>
<keyword evidence="11" id="KW-0969">Cilium</keyword>
<evidence type="ECO:0000256" key="1">
    <source>
        <dbReference type="ARBA" id="ARBA00002254"/>
    </source>
</evidence>
<dbReference type="RefSeq" id="WP_074928991.1">
    <property type="nucleotide sequence ID" value="NZ_FPBL01000008.1"/>
</dbReference>
<dbReference type="GO" id="GO:0009425">
    <property type="term" value="C:bacterial-type flagellum basal body"/>
    <property type="evidence" value="ECO:0007669"/>
    <property type="project" value="InterPro"/>
</dbReference>
<evidence type="ECO:0000256" key="3">
    <source>
        <dbReference type="ARBA" id="ARBA00008281"/>
    </source>
</evidence>
<evidence type="ECO:0000256" key="7">
    <source>
        <dbReference type="ARBA" id="ARBA00022779"/>
    </source>
</evidence>
<keyword evidence="11" id="KW-0966">Cell projection</keyword>
<evidence type="ECO:0000256" key="9">
    <source>
        <dbReference type="ARBA" id="ARBA00023136"/>
    </source>
</evidence>
<dbReference type="AlphaFoldDB" id="A0A1I7IEL4"/>
<evidence type="ECO:0000256" key="8">
    <source>
        <dbReference type="ARBA" id="ARBA00022989"/>
    </source>
</evidence>
<evidence type="ECO:0000256" key="6">
    <source>
        <dbReference type="ARBA" id="ARBA00022692"/>
    </source>
</evidence>
<protein>
    <recommendedName>
        <fullName evidence="10">Flagellar protein FliL</fullName>
    </recommendedName>
</protein>
<dbReference type="OrthoDB" id="5297029at2"/>
<keyword evidence="9 10" id="KW-0472">Membrane</keyword>
<dbReference type="GO" id="GO:0006935">
    <property type="term" value="P:chemotaxis"/>
    <property type="evidence" value="ECO:0007669"/>
    <property type="project" value="UniProtKB-KW"/>
</dbReference>
<keyword evidence="6 10" id="KW-0812">Transmembrane</keyword>
<keyword evidence="11" id="KW-0282">Flagellum</keyword>
<dbReference type="InterPro" id="IPR005503">
    <property type="entry name" value="FliL"/>
</dbReference>
<proteinExistence type="inferred from homology"/>
<evidence type="ECO:0000256" key="5">
    <source>
        <dbReference type="ARBA" id="ARBA00022500"/>
    </source>
</evidence>
<evidence type="ECO:0000313" key="11">
    <source>
        <dbReference type="EMBL" id="SFU71371.1"/>
    </source>
</evidence>
<dbReference type="EMBL" id="FPBL01000008">
    <property type="protein sequence ID" value="SFU71371.1"/>
    <property type="molecule type" value="Genomic_DNA"/>
</dbReference>
<evidence type="ECO:0000256" key="2">
    <source>
        <dbReference type="ARBA" id="ARBA00004162"/>
    </source>
</evidence>
<dbReference type="GO" id="GO:0071978">
    <property type="term" value="P:bacterial-type flagellum-dependent swarming motility"/>
    <property type="evidence" value="ECO:0007669"/>
    <property type="project" value="TreeGrafter"/>
</dbReference>
<comment type="subcellular location">
    <subcellularLocation>
        <location evidence="10">Cell inner membrane</location>
    </subcellularLocation>
    <subcellularLocation>
        <location evidence="2">Cell membrane</location>
        <topology evidence="2">Single-pass membrane protein</topology>
    </subcellularLocation>
</comment>
<comment type="similarity">
    <text evidence="3 10">Belongs to the FliL family.</text>
</comment>
<gene>
    <name evidence="11" type="ORF">SAMN05216339_10862</name>
</gene>
<keyword evidence="4" id="KW-1003">Cell membrane</keyword>
<dbReference type="NCBIfam" id="NF005435">
    <property type="entry name" value="PRK07021.1"/>
    <property type="match status" value="1"/>
</dbReference>
<organism evidence="11 12">
    <name type="scientific">Nitrosomonas eutropha</name>
    <dbReference type="NCBI Taxonomy" id="916"/>
    <lineage>
        <taxon>Bacteria</taxon>
        <taxon>Pseudomonadati</taxon>
        <taxon>Pseudomonadota</taxon>
        <taxon>Betaproteobacteria</taxon>
        <taxon>Nitrosomonadales</taxon>
        <taxon>Nitrosomonadaceae</taxon>
        <taxon>Nitrosomonas</taxon>
    </lineage>
</organism>
<comment type="function">
    <text evidence="1 10">Controls the rotational direction of flagella during chemotaxis.</text>
</comment>
<keyword evidence="8 10" id="KW-1133">Transmembrane helix</keyword>
<name>A0A1I7IEL4_9PROT</name>
<reference evidence="11 12" key="1">
    <citation type="submission" date="2016-10" db="EMBL/GenBank/DDBJ databases">
        <authorList>
            <person name="de Groot N.N."/>
        </authorList>
    </citation>
    <scope>NUCLEOTIDE SEQUENCE [LARGE SCALE GENOMIC DNA]</scope>
    <source>
        <strain evidence="11 12">Nm24</strain>
    </source>
</reference>
<dbReference type="PANTHER" id="PTHR35091">
    <property type="entry name" value="FLAGELLAR PROTEIN FLIL"/>
    <property type="match status" value="1"/>
</dbReference>
<feature type="transmembrane region" description="Helical" evidence="10">
    <location>
        <begin position="16"/>
        <end position="38"/>
    </location>
</feature>
<keyword evidence="10" id="KW-0997">Cell inner membrane</keyword>
<evidence type="ECO:0000256" key="10">
    <source>
        <dbReference type="RuleBase" id="RU364125"/>
    </source>
</evidence>
<dbReference type="PANTHER" id="PTHR35091:SF2">
    <property type="entry name" value="FLAGELLAR PROTEIN FLIL"/>
    <property type="match status" value="1"/>
</dbReference>
<dbReference type="Pfam" id="PF03748">
    <property type="entry name" value="FliL"/>
    <property type="match status" value="1"/>
</dbReference>
<dbReference type="GO" id="GO:0005886">
    <property type="term" value="C:plasma membrane"/>
    <property type="evidence" value="ECO:0007669"/>
    <property type="project" value="UniProtKB-SubCell"/>
</dbReference>
<accession>A0A1I7IEL4</accession>
<evidence type="ECO:0000313" key="12">
    <source>
        <dbReference type="Proteomes" id="UP000183926"/>
    </source>
</evidence>